<proteinExistence type="predicted"/>
<evidence type="ECO:0000259" key="1">
    <source>
        <dbReference type="Pfam" id="PF00364"/>
    </source>
</evidence>
<gene>
    <name evidence="2" type="primary">gcdC</name>
    <name evidence="2" type="ORF">NCTC13079_00638</name>
</gene>
<evidence type="ECO:0000313" key="3">
    <source>
        <dbReference type="Proteomes" id="UP000269544"/>
    </source>
</evidence>
<sequence>MKIYAPLPGKIETVFFEKNNMVSNHAILMTLESMKMYLPIFANATGVLVFTVRAGDTVVAGDVLAEIETEK</sequence>
<dbReference type="OrthoDB" id="9811735at2"/>
<feature type="domain" description="Lipoyl-binding" evidence="1">
    <location>
        <begin position="3"/>
        <end position="67"/>
    </location>
</feature>
<dbReference type="CDD" id="cd06850">
    <property type="entry name" value="biotinyl_domain"/>
    <property type="match status" value="1"/>
</dbReference>
<protein>
    <submittedName>
        <fullName evidence="2">Glutaconyl-CoA decarboxylase subunit gamma</fullName>
        <ecNumber evidence="2">4.1.1.70</ecNumber>
    </submittedName>
</protein>
<dbReference type="RefSeq" id="WP_126465150.1">
    <property type="nucleotide sequence ID" value="NZ_JAUSWF010000001.1"/>
</dbReference>
<dbReference type="KEGG" id="piv:NCTC13079_00638"/>
<dbReference type="EMBL" id="LR134523">
    <property type="protein sequence ID" value="VEJ35337.1"/>
    <property type="molecule type" value="Genomic_DNA"/>
</dbReference>
<dbReference type="Gene3D" id="2.40.50.100">
    <property type="match status" value="1"/>
</dbReference>
<reference evidence="2 3" key="1">
    <citation type="submission" date="2018-12" db="EMBL/GenBank/DDBJ databases">
        <authorList>
            <consortium name="Pathogen Informatics"/>
        </authorList>
    </citation>
    <scope>NUCLEOTIDE SEQUENCE [LARGE SCALE GENOMIC DNA]</scope>
    <source>
        <strain evidence="2 3">NCTC13079</strain>
    </source>
</reference>
<dbReference type="Pfam" id="PF00364">
    <property type="entry name" value="Biotin_lipoyl"/>
    <property type="match status" value="1"/>
</dbReference>
<keyword evidence="2" id="KW-0456">Lyase</keyword>
<name>A0A448V158_9FIRM</name>
<keyword evidence="3" id="KW-1185">Reference proteome</keyword>
<evidence type="ECO:0000313" key="2">
    <source>
        <dbReference type="EMBL" id="VEJ35337.1"/>
    </source>
</evidence>
<dbReference type="GO" id="GO:0016829">
    <property type="term" value="F:lyase activity"/>
    <property type="evidence" value="ECO:0007669"/>
    <property type="project" value="UniProtKB-KW"/>
</dbReference>
<dbReference type="InterPro" id="IPR000089">
    <property type="entry name" value="Biotin_lipoyl"/>
</dbReference>
<dbReference type="SUPFAM" id="SSF51230">
    <property type="entry name" value="Single hybrid motif"/>
    <property type="match status" value="1"/>
</dbReference>
<dbReference type="InterPro" id="IPR011053">
    <property type="entry name" value="Single_hybrid_motif"/>
</dbReference>
<organism evidence="2 3">
    <name type="scientific">Aedoeadaptatus ivorii</name>
    <dbReference type="NCBI Taxonomy" id="54006"/>
    <lineage>
        <taxon>Bacteria</taxon>
        <taxon>Bacillati</taxon>
        <taxon>Bacillota</taxon>
        <taxon>Tissierellia</taxon>
        <taxon>Tissierellales</taxon>
        <taxon>Peptoniphilaceae</taxon>
        <taxon>Aedoeadaptatus</taxon>
    </lineage>
</organism>
<dbReference type="Proteomes" id="UP000269544">
    <property type="component" value="Chromosome"/>
</dbReference>
<accession>A0A448V158</accession>
<dbReference type="AlphaFoldDB" id="A0A448V158"/>
<dbReference type="EC" id="4.1.1.70" evidence="2"/>